<feature type="transmembrane region" description="Helical" evidence="1">
    <location>
        <begin position="81"/>
        <end position="98"/>
    </location>
</feature>
<dbReference type="Proteomes" id="UP000185736">
    <property type="component" value="Unassembled WGS sequence"/>
</dbReference>
<keyword evidence="1" id="KW-1133">Transmembrane helix</keyword>
<dbReference type="EMBL" id="MSGO01000027">
    <property type="protein sequence ID" value="OLL14924.1"/>
    <property type="molecule type" value="Genomic_DNA"/>
</dbReference>
<accession>A0A1Q8I1D6</accession>
<dbReference type="Pfam" id="PF05675">
    <property type="entry name" value="DUF817"/>
    <property type="match status" value="1"/>
</dbReference>
<dbReference type="InterPro" id="IPR008535">
    <property type="entry name" value="DUF817"/>
</dbReference>
<evidence type="ECO:0000313" key="3">
    <source>
        <dbReference type="Proteomes" id="UP000185736"/>
    </source>
</evidence>
<evidence type="ECO:0008006" key="4">
    <source>
        <dbReference type="Google" id="ProtNLM"/>
    </source>
</evidence>
<feature type="transmembrane region" description="Helical" evidence="1">
    <location>
        <begin position="243"/>
        <end position="260"/>
    </location>
</feature>
<gene>
    <name evidence="2" type="ORF">BKH32_05960</name>
</gene>
<feature type="transmembrane region" description="Helical" evidence="1">
    <location>
        <begin position="149"/>
        <end position="169"/>
    </location>
</feature>
<feature type="transmembrane region" description="Helical" evidence="1">
    <location>
        <begin position="20"/>
        <end position="42"/>
    </location>
</feature>
<evidence type="ECO:0000256" key="1">
    <source>
        <dbReference type="SAM" id="Phobius"/>
    </source>
</evidence>
<evidence type="ECO:0000313" key="2">
    <source>
        <dbReference type="EMBL" id="OLL14924.1"/>
    </source>
</evidence>
<organism evidence="2 3">
    <name type="scientific">Actinomyces oris</name>
    <dbReference type="NCBI Taxonomy" id="544580"/>
    <lineage>
        <taxon>Bacteria</taxon>
        <taxon>Bacillati</taxon>
        <taxon>Actinomycetota</taxon>
        <taxon>Actinomycetes</taxon>
        <taxon>Actinomycetales</taxon>
        <taxon>Actinomycetaceae</taxon>
        <taxon>Actinomyces</taxon>
    </lineage>
</organism>
<dbReference type="AlphaFoldDB" id="A0A1Q8I1D6"/>
<feature type="transmembrane region" description="Helical" evidence="1">
    <location>
        <begin position="175"/>
        <end position="193"/>
    </location>
</feature>
<keyword evidence="1" id="KW-0812">Transmembrane</keyword>
<feature type="transmembrane region" description="Helical" evidence="1">
    <location>
        <begin position="205"/>
        <end position="223"/>
    </location>
</feature>
<name>A0A1Q8I1D6_9ACTO</name>
<comment type="caution">
    <text evidence="2">The sequence shown here is derived from an EMBL/GenBank/DDBJ whole genome shotgun (WGS) entry which is preliminary data.</text>
</comment>
<sequence length="285" mass="31815">MPDTARLPLSRWRLLPRRLVQFTLLELACCAFAIAIFVGLAASALIWKYTNPPIARYDALLVYVVMVQIAFVALKQETWRELGVICAFHLIGLALEVFKVRTGSWAYPDAGVVRIGGVPVFSGFMYASVGSYICQAFRRLDLHVGGFRWWPVSLLAVAAYLNFFTHHVIVDLRWVIAAGFLIALWGSAVHFSVGGDRYWMPTTVAFILIGGFLWLAENLATALSAWRYPDQADGWHLVHAGKFGSWALLISLSFVLVAAVKAKEGTLYGRGLPRVTRRRLRIAET</sequence>
<feature type="transmembrane region" description="Helical" evidence="1">
    <location>
        <begin position="118"/>
        <end position="137"/>
    </location>
</feature>
<reference evidence="2 3" key="1">
    <citation type="submission" date="2016-12" db="EMBL/GenBank/DDBJ databases">
        <title>Genomic comparison of strains in the 'Actinomyces naeslundii' group.</title>
        <authorList>
            <person name="Mughal S.R."/>
            <person name="Do T."/>
            <person name="Gilbert S.C."/>
            <person name="Witherden E.A."/>
            <person name="Didelot X."/>
            <person name="Beighton D."/>
        </authorList>
    </citation>
    <scope>NUCLEOTIDE SEQUENCE [LARGE SCALE GENOMIC DNA]</scope>
    <source>
        <strain evidence="2 3">S64C</strain>
    </source>
</reference>
<proteinExistence type="predicted"/>
<feature type="transmembrane region" description="Helical" evidence="1">
    <location>
        <begin position="54"/>
        <end position="74"/>
    </location>
</feature>
<protein>
    <recommendedName>
        <fullName evidence="4">DUF817 domain-containing protein</fullName>
    </recommendedName>
</protein>
<dbReference type="PIRSF" id="PIRSF009141">
    <property type="entry name" value="UCP009141"/>
    <property type="match status" value="1"/>
</dbReference>
<keyword evidence="1" id="KW-0472">Membrane</keyword>